<dbReference type="InParanoid" id="G4ZF34"/>
<evidence type="ECO:0000313" key="2">
    <source>
        <dbReference type="Proteomes" id="UP000002640"/>
    </source>
</evidence>
<dbReference type="SUPFAM" id="SSF48403">
    <property type="entry name" value="Ankyrin repeat"/>
    <property type="match status" value="1"/>
</dbReference>
<gene>
    <name evidence="1" type="ORF">PHYSODRAFT_332253</name>
</gene>
<evidence type="ECO:0008006" key="3">
    <source>
        <dbReference type="Google" id="ProtNLM"/>
    </source>
</evidence>
<accession>G4ZF34</accession>
<proteinExistence type="predicted"/>
<dbReference type="Gene3D" id="1.25.40.20">
    <property type="entry name" value="Ankyrin repeat-containing domain"/>
    <property type="match status" value="1"/>
</dbReference>
<reference evidence="1 2" key="1">
    <citation type="journal article" date="2006" name="Science">
        <title>Phytophthora genome sequences uncover evolutionary origins and mechanisms of pathogenesis.</title>
        <authorList>
            <person name="Tyler B.M."/>
            <person name="Tripathy S."/>
            <person name="Zhang X."/>
            <person name="Dehal P."/>
            <person name="Jiang R.H."/>
            <person name="Aerts A."/>
            <person name="Arredondo F.D."/>
            <person name="Baxter L."/>
            <person name="Bensasson D."/>
            <person name="Beynon J.L."/>
            <person name="Chapman J."/>
            <person name="Damasceno C.M."/>
            <person name="Dorrance A.E."/>
            <person name="Dou D."/>
            <person name="Dickerman A.W."/>
            <person name="Dubchak I.L."/>
            <person name="Garbelotto M."/>
            <person name="Gijzen M."/>
            <person name="Gordon S.G."/>
            <person name="Govers F."/>
            <person name="Grunwald N.J."/>
            <person name="Huang W."/>
            <person name="Ivors K.L."/>
            <person name="Jones R.W."/>
            <person name="Kamoun S."/>
            <person name="Krampis K."/>
            <person name="Lamour K.H."/>
            <person name="Lee M.K."/>
            <person name="McDonald W.H."/>
            <person name="Medina M."/>
            <person name="Meijer H.J."/>
            <person name="Nordberg E.K."/>
            <person name="Maclean D.J."/>
            <person name="Ospina-Giraldo M.D."/>
            <person name="Morris P.F."/>
            <person name="Phuntumart V."/>
            <person name="Putnam N.H."/>
            <person name="Rash S."/>
            <person name="Rose J.K."/>
            <person name="Sakihama Y."/>
            <person name="Salamov A.A."/>
            <person name="Savidor A."/>
            <person name="Scheuring C.F."/>
            <person name="Smith B.M."/>
            <person name="Sobral B.W."/>
            <person name="Terry A."/>
            <person name="Torto-Alalibo T.A."/>
            <person name="Win J."/>
            <person name="Xu Z."/>
            <person name="Zhang H."/>
            <person name="Grigoriev I.V."/>
            <person name="Rokhsar D.S."/>
            <person name="Boore J.L."/>
        </authorList>
    </citation>
    <scope>NUCLEOTIDE SEQUENCE [LARGE SCALE GENOMIC DNA]</scope>
    <source>
        <strain evidence="1 2">P6497</strain>
    </source>
</reference>
<dbReference type="InterPro" id="IPR052050">
    <property type="entry name" value="SecEffector_AnkRepeat"/>
</dbReference>
<sequence length="419" mass="45275">MDGAATRGRLDLVQGLAASRSEGCSAEAFVGAAANGHSAVLEWLIGHYPELYDPPRCFVAAAESGQADIVNLTRQQRWNPHVLRDVIGPAVEAAAANGRVHVLEALRPWPPNQTKAFMAAAAHGHTDVMEMFNCVDSTSRLSSAAVLRDVTECGDPAAIEWLIQRYDPSERAIDQMLRTAVWATVSFQRVYEEAGNSSYDVVELLLDDALRPYFSDPSIRFTVAMAAGYATSCGNVEGAKMVLSECDGAGAGHALCIAVEAKRIELVELCAGKSGSSYKSKALEQAAQGEQIAVLDALMNYLDETSVWRALEQLPSDTNVVVLEAIVKNRDPEIYPNNFAAAAERGLLGLVNCLQGGMDANSIRWALLLAAANDHAEVRQKVTRTFFLVGIAIYQALVPPGRLRKKLVTWMLCDSLTKP</sequence>
<keyword evidence="2" id="KW-1185">Reference proteome</keyword>
<name>G4ZF34_PHYSP</name>
<dbReference type="KEGG" id="psoj:PHYSODRAFT_332253"/>
<protein>
    <recommendedName>
        <fullName evidence="3">Ankyrin repeat protein</fullName>
    </recommendedName>
</protein>
<dbReference type="SMR" id="G4ZF34"/>
<dbReference type="InterPro" id="IPR036770">
    <property type="entry name" value="Ankyrin_rpt-contain_sf"/>
</dbReference>
<organism evidence="1 2">
    <name type="scientific">Phytophthora sojae (strain P6497)</name>
    <name type="common">Soybean stem and root rot agent</name>
    <name type="synonym">Phytophthora megasperma f. sp. glycines</name>
    <dbReference type="NCBI Taxonomy" id="1094619"/>
    <lineage>
        <taxon>Eukaryota</taxon>
        <taxon>Sar</taxon>
        <taxon>Stramenopiles</taxon>
        <taxon>Oomycota</taxon>
        <taxon>Peronosporomycetes</taxon>
        <taxon>Peronosporales</taxon>
        <taxon>Peronosporaceae</taxon>
        <taxon>Phytophthora</taxon>
    </lineage>
</organism>
<evidence type="ECO:0000313" key="1">
    <source>
        <dbReference type="EMBL" id="EGZ18465.1"/>
    </source>
</evidence>
<dbReference type="GeneID" id="20646423"/>
<dbReference type="AlphaFoldDB" id="G4ZF34"/>
<dbReference type="PANTHER" id="PTHR46586:SF3">
    <property type="entry name" value="ANKYRIN REPEAT-CONTAINING PROTEIN"/>
    <property type="match status" value="1"/>
</dbReference>
<dbReference type="PANTHER" id="PTHR46586">
    <property type="entry name" value="ANKYRIN REPEAT-CONTAINING PROTEIN"/>
    <property type="match status" value="1"/>
</dbReference>
<dbReference type="Proteomes" id="UP000002640">
    <property type="component" value="Unassembled WGS sequence"/>
</dbReference>
<dbReference type="RefSeq" id="XP_009527523.1">
    <property type="nucleotide sequence ID" value="XM_009529228.1"/>
</dbReference>
<dbReference type="EMBL" id="JH159154">
    <property type="protein sequence ID" value="EGZ18465.1"/>
    <property type="molecule type" value="Genomic_DNA"/>
</dbReference>